<dbReference type="GO" id="GO:0072659">
    <property type="term" value="P:protein localization to plasma membrane"/>
    <property type="evidence" value="ECO:0007669"/>
    <property type="project" value="TreeGrafter"/>
</dbReference>
<keyword evidence="4 5" id="KW-0472">Membrane</keyword>
<dbReference type="OrthoDB" id="5423111at2759"/>
<dbReference type="AlphaFoldDB" id="A0A5J5F959"/>
<dbReference type="InterPro" id="IPR008253">
    <property type="entry name" value="Marvel"/>
</dbReference>
<organism evidence="7 8">
    <name type="scientific">Sphaerosporella brunnea</name>
    <dbReference type="NCBI Taxonomy" id="1250544"/>
    <lineage>
        <taxon>Eukaryota</taxon>
        <taxon>Fungi</taxon>
        <taxon>Dikarya</taxon>
        <taxon>Ascomycota</taxon>
        <taxon>Pezizomycotina</taxon>
        <taxon>Pezizomycetes</taxon>
        <taxon>Pezizales</taxon>
        <taxon>Pyronemataceae</taxon>
        <taxon>Sphaerosporella</taxon>
    </lineage>
</organism>
<dbReference type="GO" id="GO:0070941">
    <property type="term" value="P:eisosome assembly"/>
    <property type="evidence" value="ECO:0007669"/>
    <property type="project" value="TreeGrafter"/>
</dbReference>
<comment type="subcellular location">
    <subcellularLocation>
        <location evidence="1">Membrane</location>
        <topology evidence="1">Multi-pass membrane protein</topology>
    </subcellularLocation>
</comment>
<comment type="caution">
    <text evidence="7">The sequence shown here is derived from an EMBL/GenBank/DDBJ whole genome shotgun (WGS) entry which is preliminary data.</text>
</comment>
<evidence type="ECO:0000313" key="8">
    <source>
        <dbReference type="Proteomes" id="UP000326924"/>
    </source>
</evidence>
<reference evidence="7 8" key="1">
    <citation type="submission" date="2019-09" db="EMBL/GenBank/DDBJ databases">
        <title>Draft genome of the ectomycorrhizal ascomycete Sphaerosporella brunnea.</title>
        <authorList>
            <consortium name="DOE Joint Genome Institute"/>
            <person name="Benucci G.M."/>
            <person name="Marozzi G."/>
            <person name="Antonielli L."/>
            <person name="Sanchez S."/>
            <person name="Marco P."/>
            <person name="Wang X."/>
            <person name="Falini L.B."/>
            <person name="Barry K."/>
            <person name="Haridas S."/>
            <person name="Lipzen A."/>
            <person name="Labutti K."/>
            <person name="Grigoriev I.V."/>
            <person name="Murat C."/>
            <person name="Martin F."/>
            <person name="Albertini E."/>
            <person name="Donnini D."/>
            <person name="Bonito G."/>
        </authorList>
    </citation>
    <scope>NUCLEOTIDE SEQUENCE [LARGE SCALE GENOMIC DNA]</scope>
    <source>
        <strain evidence="7 8">Sb_GMNB300</strain>
    </source>
</reference>
<dbReference type="GO" id="GO:0032126">
    <property type="term" value="C:eisosome"/>
    <property type="evidence" value="ECO:0007669"/>
    <property type="project" value="TreeGrafter"/>
</dbReference>
<evidence type="ECO:0000256" key="5">
    <source>
        <dbReference type="SAM" id="Phobius"/>
    </source>
</evidence>
<evidence type="ECO:0000256" key="1">
    <source>
        <dbReference type="ARBA" id="ARBA00004141"/>
    </source>
</evidence>
<evidence type="ECO:0000256" key="3">
    <source>
        <dbReference type="ARBA" id="ARBA00022989"/>
    </source>
</evidence>
<feature type="transmembrane region" description="Helical" evidence="5">
    <location>
        <begin position="7"/>
        <end position="28"/>
    </location>
</feature>
<evidence type="ECO:0000256" key="4">
    <source>
        <dbReference type="ARBA" id="ARBA00023136"/>
    </source>
</evidence>
<evidence type="ECO:0000256" key="2">
    <source>
        <dbReference type="ARBA" id="ARBA00022692"/>
    </source>
</evidence>
<protein>
    <submittedName>
        <fullName evidence="7">Marvel domain-containing protein</fullName>
    </submittedName>
</protein>
<gene>
    <name evidence="7" type="ORF">FN846DRAFT_929227</name>
</gene>
<name>A0A5J5F959_9PEZI</name>
<feature type="domain" description="MARVEL" evidence="6">
    <location>
        <begin position="6"/>
        <end position="148"/>
    </location>
</feature>
<keyword evidence="3 5" id="KW-1133">Transmembrane helix</keyword>
<dbReference type="EMBL" id="VXIS01000014">
    <property type="protein sequence ID" value="KAA8913468.1"/>
    <property type="molecule type" value="Genomic_DNA"/>
</dbReference>
<dbReference type="PANTHER" id="PTHR28165:SF1">
    <property type="entry name" value="NON-CLASSICAL EXPORT PROTEIN 2-RELATED"/>
    <property type="match status" value="1"/>
</dbReference>
<feature type="transmembrane region" description="Helical" evidence="5">
    <location>
        <begin position="70"/>
        <end position="92"/>
    </location>
</feature>
<evidence type="ECO:0000259" key="6">
    <source>
        <dbReference type="Pfam" id="PF01284"/>
    </source>
</evidence>
<feature type="transmembrane region" description="Helical" evidence="5">
    <location>
        <begin position="134"/>
        <end position="152"/>
    </location>
</feature>
<sequence>MIRIIESVLRALQLIFITIAMGLCGALLEQQVYGGTPTRLNYSMFVCALGAVSILYLLPSIFIDAIRHPVIVLALDGLNAIFFLCAGIAMAAELEGRDCSDWTWIQWNGITNGGVVGTHYHQAMRCREANALTAFEWFTAVAFALSFAVVLYDWKKYGDTVRLGRRRPSMRGVY</sequence>
<keyword evidence="2 5" id="KW-0812">Transmembrane</keyword>
<dbReference type="Pfam" id="PF01284">
    <property type="entry name" value="MARVEL"/>
    <property type="match status" value="1"/>
</dbReference>
<dbReference type="FunCoup" id="A0A5J5F959">
    <property type="interactions" value="69"/>
</dbReference>
<dbReference type="InParanoid" id="A0A5J5F959"/>
<dbReference type="Proteomes" id="UP000326924">
    <property type="component" value="Unassembled WGS sequence"/>
</dbReference>
<dbReference type="PANTHER" id="PTHR28165">
    <property type="entry name" value="NON-CLASSICAL EXPORT PROTEIN 2-RELATED"/>
    <property type="match status" value="1"/>
</dbReference>
<dbReference type="InterPro" id="IPR052649">
    <property type="entry name" value="NCE102-like"/>
</dbReference>
<keyword evidence="8" id="KW-1185">Reference proteome</keyword>
<proteinExistence type="predicted"/>
<feature type="transmembrane region" description="Helical" evidence="5">
    <location>
        <begin position="40"/>
        <end position="58"/>
    </location>
</feature>
<dbReference type="GO" id="GO:0005886">
    <property type="term" value="C:plasma membrane"/>
    <property type="evidence" value="ECO:0007669"/>
    <property type="project" value="TreeGrafter"/>
</dbReference>
<evidence type="ECO:0000313" key="7">
    <source>
        <dbReference type="EMBL" id="KAA8913468.1"/>
    </source>
</evidence>
<accession>A0A5J5F959</accession>